<dbReference type="OrthoDB" id="10512086at2759"/>
<evidence type="ECO:0000313" key="1">
    <source>
        <dbReference type="EMBL" id="CAF0819717.1"/>
    </source>
</evidence>
<dbReference type="AlphaFoldDB" id="A0A813TX76"/>
<proteinExistence type="predicted"/>
<feature type="non-terminal residue" evidence="1">
    <location>
        <position position="223"/>
    </location>
</feature>
<keyword evidence="2" id="KW-1185">Reference proteome</keyword>
<gene>
    <name evidence="1" type="ORF">OXX778_LOCUS7400</name>
</gene>
<reference evidence="1" key="1">
    <citation type="submission" date="2021-02" db="EMBL/GenBank/DDBJ databases">
        <authorList>
            <person name="Nowell W R."/>
        </authorList>
    </citation>
    <scope>NUCLEOTIDE SEQUENCE</scope>
    <source>
        <strain evidence="1">Ploen Becks lab</strain>
    </source>
</reference>
<name>A0A813TX76_9BILA</name>
<protein>
    <submittedName>
        <fullName evidence="1">Uncharacterized protein</fullName>
    </submittedName>
</protein>
<sequence>MSNEIYDIEKQVHRESEGQDTITPLTNAFFIKQLKQLKHHGSNKSINSIQSSNSLTNNRISTLSESDFETNSLFGDVFNIRKKSNQHLNIPQSFMSIFHSGGSQHKISKTNVSDYYQSNSFLNESFKLSQNLPHKKYTDTLDEHNLNTTFYSNFTSNTLKNSNQNLNQTDKVFDALSNILIGNNASNQQLNQINSNTQFNNGKILLDHEFIESVKLIVLQSEM</sequence>
<dbReference type="EMBL" id="CAJNOC010000941">
    <property type="protein sequence ID" value="CAF0819717.1"/>
    <property type="molecule type" value="Genomic_DNA"/>
</dbReference>
<comment type="caution">
    <text evidence="1">The sequence shown here is derived from an EMBL/GenBank/DDBJ whole genome shotgun (WGS) entry which is preliminary data.</text>
</comment>
<dbReference type="Proteomes" id="UP000663879">
    <property type="component" value="Unassembled WGS sequence"/>
</dbReference>
<organism evidence="1 2">
    <name type="scientific">Brachionus calyciflorus</name>
    <dbReference type="NCBI Taxonomy" id="104777"/>
    <lineage>
        <taxon>Eukaryota</taxon>
        <taxon>Metazoa</taxon>
        <taxon>Spiralia</taxon>
        <taxon>Gnathifera</taxon>
        <taxon>Rotifera</taxon>
        <taxon>Eurotatoria</taxon>
        <taxon>Monogononta</taxon>
        <taxon>Pseudotrocha</taxon>
        <taxon>Ploima</taxon>
        <taxon>Brachionidae</taxon>
        <taxon>Brachionus</taxon>
    </lineage>
</organism>
<accession>A0A813TX76</accession>
<evidence type="ECO:0000313" key="2">
    <source>
        <dbReference type="Proteomes" id="UP000663879"/>
    </source>
</evidence>
<feature type="non-terminal residue" evidence="1">
    <location>
        <position position="1"/>
    </location>
</feature>